<dbReference type="InterPro" id="IPR052519">
    <property type="entry name" value="Euk-type_GlcNAc_Kinase"/>
</dbReference>
<dbReference type="PANTHER" id="PTHR43190">
    <property type="entry name" value="N-ACETYL-D-GLUCOSAMINE KINASE"/>
    <property type="match status" value="1"/>
</dbReference>
<evidence type="ECO:0000313" key="3">
    <source>
        <dbReference type="Proteomes" id="UP000602284"/>
    </source>
</evidence>
<dbReference type="InterPro" id="IPR002731">
    <property type="entry name" value="ATPase_BadF"/>
</dbReference>
<protein>
    <submittedName>
        <fullName evidence="2">N-acetylglucosamine kinase</fullName>
    </submittedName>
</protein>
<keyword evidence="3" id="KW-1185">Reference proteome</keyword>
<dbReference type="SUPFAM" id="SSF53067">
    <property type="entry name" value="Actin-like ATPase domain"/>
    <property type="match status" value="2"/>
</dbReference>
<organism evidence="2 3">
    <name type="scientific">Tumebacillus amylolyticus</name>
    <dbReference type="NCBI Taxonomy" id="2801339"/>
    <lineage>
        <taxon>Bacteria</taxon>
        <taxon>Bacillati</taxon>
        <taxon>Bacillota</taxon>
        <taxon>Bacilli</taxon>
        <taxon>Bacillales</taxon>
        <taxon>Alicyclobacillaceae</taxon>
        <taxon>Tumebacillus</taxon>
    </lineage>
</organism>
<evidence type="ECO:0000313" key="2">
    <source>
        <dbReference type="EMBL" id="MBL0388616.1"/>
    </source>
</evidence>
<dbReference type="RefSeq" id="WP_201637573.1">
    <property type="nucleotide sequence ID" value="NZ_JAEQNB010000006.1"/>
</dbReference>
<evidence type="ECO:0000259" key="1">
    <source>
        <dbReference type="Pfam" id="PF01869"/>
    </source>
</evidence>
<dbReference type="PANTHER" id="PTHR43190:SF3">
    <property type="entry name" value="N-ACETYL-D-GLUCOSAMINE KINASE"/>
    <property type="match status" value="1"/>
</dbReference>
<comment type="caution">
    <text evidence="2">The sequence shown here is derived from an EMBL/GenBank/DDBJ whole genome shotgun (WGS) entry which is preliminary data.</text>
</comment>
<dbReference type="Proteomes" id="UP000602284">
    <property type="component" value="Unassembled WGS sequence"/>
</dbReference>
<dbReference type="Pfam" id="PF01869">
    <property type="entry name" value="BcrAD_BadFG"/>
    <property type="match status" value="1"/>
</dbReference>
<name>A0ABS1JEA0_9BACL</name>
<dbReference type="Gene3D" id="3.30.420.40">
    <property type="match status" value="2"/>
</dbReference>
<dbReference type="CDD" id="cd24007">
    <property type="entry name" value="ASKHA_NBD_eukNAGK-like"/>
    <property type="match status" value="1"/>
</dbReference>
<gene>
    <name evidence="2" type="ORF">JJB07_18585</name>
</gene>
<dbReference type="EMBL" id="JAEQNB010000006">
    <property type="protein sequence ID" value="MBL0388616.1"/>
    <property type="molecule type" value="Genomic_DNA"/>
</dbReference>
<dbReference type="GO" id="GO:0016301">
    <property type="term" value="F:kinase activity"/>
    <property type="evidence" value="ECO:0007669"/>
    <property type="project" value="UniProtKB-KW"/>
</dbReference>
<sequence>MRIYIGIDGGGTKTRSVAVTEQGTILADLTTPGSNVNHHGWAGVEESLFVLFNLLRTHVPLGAQVASLCLGFAGIDRESDRVRMEEWAATHWPTANVRVVHDARIALEAGLPVDAELGVGIVLIAGTGSVAYGRNEAGEETRVGGWGYLLGDEGSGYDLGRRAITSVLRAYDGRDPQTALTELVLNAYGVQEPTDLLPLVYGETSSRGHVAQSARLVFDAATAGDLVAQALVEGAADELAALVVALLQKMNVTARRLTVVLAGGLFSTGSPLIGLFEARLPDTVDVRPGQPPVFGALRLAQEGR</sequence>
<dbReference type="InterPro" id="IPR043129">
    <property type="entry name" value="ATPase_NBD"/>
</dbReference>
<keyword evidence="2" id="KW-0418">Kinase</keyword>
<proteinExistence type="predicted"/>
<keyword evidence="2" id="KW-0808">Transferase</keyword>
<feature type="domain" description="ATPase BadF/BadG/BcrA/BcrD type" evidence="1">
    <location>
        <begin position="5"/>
        <end position="268"/>
    </location>
</feature>
<accession>A0ABS1JEA0</accession>
<reference evidence="2 3" key="1">
    <citation type="submission" date="2021-01" db="EMBL/GenBank/DDBJ databases">
        <title>Tumebacillus sp. strain ITR2 16S ribosomal RNA gene Genome sequencing and assembly.</title>
        <authorList>
            <person name="Kang M."/>
        </authorList>
    </citation>
    <scope>NUCLEOTIDE SEQUENCE [LARGE SCALE GENOMIC DNA]</scope>
    <source>
        <strain evidence="2 3">ITR2</strain>
    </source>
</reference>